<feature type="transmembrane region" description="Helical" evidence="8">
    <location>
        <begin position="40"/>
        <end position="61"/>
    </location>
</feature>
<evidence type="ECO:0000256" key="6">
    <source>
        <dbReference type="ARBA" id="ARBA00022989"/>
    </source>
</evidence>
<evidence type="ECO:0000313" key="10">
    <source>
        <dbReference type="Proteomes" id="UP000281118"/>
    </source>
</evidence>
<feature type="transmembrane region" description="Helical" evidence="8">
    <location>
        <begin position="213"/>
        <end position="232"/>
    </location>
</feature>
<protein>
    <recommendedName>
        <fullName evidence="8">Probable membrane transporter protein</fullName>
    </recommendedName>
</protein>
<dbReference type="PANTHER" id="PTHR30269">
    <property type="entry name" value="TRANSMEMBRANE PROTEIN YFCA"/>
    <property type="match status" value="1"/>
</dbReference>
<feature type="transmembrane region" description="Helical" evidence="8">
    <location>
        <begin position="12"/>
        <end position="33"/>
    </location>
</feature>
<feature type="transmembrane region" description="Helical" evidence="8">
    <location>
        <begin position="175"/>
        <end position="193"/>
    </location>
</feature>
<dbReference type="AlphaFoldDB" id="A0A433MTA3"/>
<feature type="transmembrane region" description="Helical" evidence="8">
    <location>
        <begin position="139"/>
        <end position="163"/>
    </location>
</feature>
<dbReference type="Proteomes" id="UP000281118">
    <property type="component" value="Unassembled WGS sequence"/>
</dbReference>
<dbReference type="PANTHER" id="PTHR30269:SF37">
    <property type="entry name" value="MEMBRANE TRANSPORTER PROTEIN"/>
    <property type="match status" value="1"/>
</dbReference>
<sequence length="268" mass="27621">MTAAELLVPPLAPATLAYSLCVVFAAGIVRGFAGFGFSAITVAGMSLVISPALVVPAIFMLEILASLSQLRGIARDVDMPWLGWLMLGNLICIPLGVALLAWLPETPLRLLIGILLMAAALLLRSGAHVALEPTRGLRLAAGLASGFINGVAAIGGIAVAVLLSTAKMAPAALRATLIALLLFSDVVSLISAALMPSSAHASGNLLGPDTLKWALWLAPAMLAGIWWGQRSFKGVSPEQFRRQVLNLLIGLAAVSVGRAAAHFAAAVL</sequence>
<comment type="caution">
    <text evidence="9">The sequence shown here is derived from an EMBL/GenBank/DDBJ whole genome shotgun (WGS) entry which is preliminary data.</text>
</comment>
<evidence type="ECO:0000256" key="4">
    <source>
        <dbReference type="ARBA" id="ARBA00022475"/>
    </source>
</evidence>
<evidence type="ECO:0000256" key="2">
    <source>
        <dbReference type="ARBA" id="ARBA00009142"/>
    </source>
</evidence>
<keyword evidence="3" id="KW-0813">Transport</keyword>
<accession>A0A433MTA3</accession>
<keyword evidence="7 8" id="KW-0472">Membrane</keyword>
<reference evidence="9 10" key="1">
    <citation type="submission" date="2018-12" db="EMBL/GenBank/DDBJ databases">
        <title>The genome sequences of Variovorax guangxiensis DSM 27352.</title>
        <authorList>
            <person name="Gao J."/>
            <person name="Sun J."/>
        </authorList>
    </citation>
    <scope>NUCLEOTIDE SEQUENCE [LARGE SCALE GENOMIC DNA]</scope>
    <source>
        <strain evidence="9 10">DSM 27352</strain>
    </source>
</reference>
<feature type="transmembrane region" description="Helical" evidence="8">
    <location>
        <begin position="244"/>
        <end position="265"/>
    </location>
</feature>
<dbReference type="EMBL" id="RXFT01000018">
    <property type="protein sequence ID" value="RUR71111.1"/>
    <property type="molecule type" value="Genomic_DNA"/>
</dbReference>
<dbReference type="InterPro" id="IPR002781">
    <property type="entry name" value="TM_pro_TauE-like"/>
</dbReference>
<evidence type="ECO:0000256" key="7">
    <source>
        <dbReference type="ARBA" id="ARBA00023136"/>
    </source>
</evidence>
<comment type="subcellular location">
    <subcellularLocation>
        <location evidence="1 8">Cell membrane</location>
        <topology evidence="1 8">Multi-pass membrane protein</topology>
    </subcellularLocation>
</comment>
<organism evidence="9 10">
    <name type="scientific">Variovorax guangxiensis</name>
    <dbReference type="NCBI Taxonomy" id="1775474"/>
    <lineage>
        <taxon>Bacteria</taxon>
        <taxon>Pseudomonadati</taxon>
        <taxon>Pseudomonadota</taxon>
        <taxon>Betaproteobacteria</taxon>
        <taxon>Burkholderiales</taxon>
        <taxon>Comamonadaceae</taxon>
        <taxon>Variovorax</taxon>
    </lineage>
</organism>
<keyword evidence="4 8" id="KW-1003">Cell membrane</keyword>
<dbReference type="GO" id="GO:0005886">
    <property type="term" value="C:plasma membrane"/>
    <property type="evidence" value="ECO:0007669"/>
    <property type="project" value="UniProtKB-SubCell"/>
</dbReference>
<dbReference type="InterPro" id="IPR052017">
    <property type="entry name" value="TSUP"/>
</dbReference>
<evidence type="ECO:0000313" key="9">
    <source>
        <dbReference type="EMBL" id="RUR71111.1"/>
    </source>
</evidence>
<dbReference type="OrthoDB" id="8633861at2"/>
<evidence type="ECO:0000256" key="5">
    <source>
        <dbReference type="ARBA" id="ARBA00022692"/>
    </source>
</evidence>
<evidence type="ECO:0000256" key="3">
    <source>
        <dbReference type="ARBA" id="ARBA00022448"/>
    </source>
</evidence>
<evidence type="ECO:0000256" key="1">
    <source>
        <dbReference type="ARBA" id="ARBA00004651"/>
    </source>
</evidence>
<keyword evidence="5 8" id="KW-0812">Transmembrane</keyword>
<feature type="transmembrane region" description="Helical" evidence="8">
    <location>
        <begin position="81"/>
        <end position="103"/>
    </location>
</feature>
<name>A0A433MTA3_9BURK</name>
<gene>
    <name evidence="9" type="ORF">EJP67_29055</name>
</gene>
<feature type="transmembrane region" description="Helical" evidence="8">
    <location>
        <begin position="110"/>
        <end position="127"/>
    </location>
</feature>
<keyword evidence="6 8" id="KW-1133">Transmembrane helix</keyword>
<comment type="similarity">
    <text evidence="2 8">Belongs to the 4-toluene sulfonate uptake permease (TSUP) (TC 2.A.102) family.</text>
</comment>
<dbReference type="RefSeq" id="WP_126025200.1">
    <property type="nucleotide sequence ID" value="NZ_RXFT01000018.1"/>
</dbReference>
<proteinExistence type="inferred from homology"/>
<dbReference type="Pfam" id="PF01925">
    <property type="entry name" value="TauE"/>
    <property type="match status" value="1"/>
</dbReference>
<evidence type="ECO:0000256" key="8">
    <source>
        <dbReference type="RuleBase" id="RU363041"/>
    </source>
</evidence>